<dbReference type="OrthoDB" id="2985014at2759"/>
<evidence type="ECO:0000256" key="5">
    <source>
        <dbReference type="ARBA" id="ARBA00023136"/>
    </source>
</evidence>
<dbReference type="Proteomes" id="UP001148786">
    <property type="component" value="Unassembled WGS sequence"/>
</dbReference>
<comment type="subcellular location">
    <subcellularLocation>
        <location evidence="1">Membrane</location>
        <topology evidence="1">Multi-pass membrane protein</topology>
    </subcellularLocation>
</comment>
<name>A0A9W8K4F2_9AGAR</name>
<evidence type="ECO:0000256" key="2">
    <source>
        <dbReference type="ARBA" id="ARBA00022448"/>
    </source>
</evidence>
<dbReference type="GO" id="GO:0022857">
    <property type="term" value="F:transmembrane transporter activity"/>
    <property type="evidence" value="ECO:0007669"/>
    <property type="project" value="TreeGrafter"/>
</dbReference>
<comment type="caution">
    <text evidence="7">The sequence shown here is derived from an EMBL/GenBank/DDBJ whole genome shotgun (WGS) entry which is preliminary data.</text>
</comment>
<keyword evidence="2" id="KW-0813">Transport</keyword>
<dbReference type="EMBL" id="JANKHO010000793">
    <property type="protein sequence ID" value="KAJ3506199.1"/>
    <property type="molecule type" value="Genomic_DNA"/>
</dbReference>
<feature type="transmembrane region" description="Helical" evidence="6">
    <location>
        <begin position="41"/>
        <end position="58"/>
    </location>
</feature>
<protein>
    <submittedName>
        <fullName evidence="7">Uncharacterized protein</fullName>
    </submittedName>
</protein>
<dbReference type="InterPro" id="IPR036259">
    <property type="entry name" value="MFS_trans_sf"/>
</dbReference>
<dbReference type="PANTHER" id="PTHR43791">
    <property type="entry name" value="PERMEASE-RELATED"/>
    <property type="match status" value="1"/>
</dbReference>
<keyword evidence="4 6" id="KW-1133">Transmembrane helix</keyword>
<keyword evidence="5 6" id="KW-0472">Membrane</keyword>
<dbReference type="AlphaFoldDB" id="A0A9W8K4F2"/>
<dbReference type="GO" id="GO:0016020">
    <property type="term" value="C:membrane"/>
    <property type="evidence" value="ECO:0007669"/>
    <property type="project" value="UniProtKB-SubCell"/>
</dbReference>
<organism evidence="7 8">
    <name type="scientific">Agrocybe chaxingu</name>
    <dbReference type="NCBI Taxonomy" id="84603"/>
    <lineage>
        <taxon>Eukaryota</taxon>
        <taxon>Fungi</taxon>
        <taxon>Dikarya</taxon>
        <taxon>Basidiomycota</taxon>
        <taxon>Agaricomycotina</taxon>
        <taxon>Agaricomycetes</taxon>
        <taxon>Agaricomycetidae</taxon>
        <taxon>Agaricales</taxon>
        <taxon>Agaricineae</taxon>
        <taxon>Strophariaceae</taxon>
        <taxon>Agrocybe</taxon>
    </lineage>
</organism>
<proteinExistence type="predicted"/>
<evidence type="ECO:0000313" key="8">
    <source>
        <dbReference type="Proteomes" id="UP001148786"/>
    </source>
</evidence>
<keyword evidence="3 6" id="KW-0812">Transmembrane</keyword>
<evidence type="ECO:0000256" key="4">
    <source>
        <dbReference type="ARBA" id="ARBA00022989"/>
    </source>
</evidence>
<evidence type="ECO:0000313" key="7">
    <source>
        <dbReference type="EMBL" id="KAJ3506199.1"/>
    </source>
</evidence>
<dbReference type="SUPFAM" id="SSF103473">
    <property type="entry name" value="MFS general substrate transporter"/>
    <property type="match status" value="1"/>
</dbReference>
<evidence type="ECO:0000256" key="6">
    <source>
        <dbReference type="SAM" id="Phobius"/>
    </source>
</evidence>
<evidence type="ECO:0000256" key="1">
    <source>
        <dbReference type="ARBA" id="ARBA00004141"/>
    </source>
</evidence>
<sequence length="91" mass="10384">MAASAVVDNKLDVSDWKRSGDAQDDFIHKENQSMGAIWRKFDFYVLPVLVIMLLLAFLDRNNIGNARVSGFQRDLNITNKQYSIALTLTFM</sequence>
<accession>A0A9W8K4F2</accession>
<dbReference type="PANTHER" id="PTHR43791:SF36">
    <property type="entry name" value="TRANSPORTER, PUTATIVE (AFU_ORTHOLOGUE AFUA_6G08340)-RELATED"/>
    <property type="match status" value="1"/>
</dbReference>
<gene>
    <name evidence="7" type="ORF">NLJ89_g7001</name>
</gene>
<reference evidence="7" key="1">
    <citation type="submission" date="2022-07" db="EMBL/GenBank/DDBJ databases">
        <title>Genome Sequence of Agrocybe chaxingu.</title>
        <authorList>
            <person name="Buettner E."/>
        </authorList>
    </citation>
    <scope>NUCLEOTIDE SEQUENCE</scope>
    <source>
        <strain evidence="7">MP-N11</strain>
    </source>
</reference>
<evidence type="ECO:0000256" key="3">
    <source>
        <dbReference type="ARBA" id="ARBA00022692"/>
    </source>
</evidence>
<keyword evidence="8" id="KW-1185">Reference proteome</keyword>